<dbReference type="STRING" id="1129374.AJE_17325"/>
<evidence type="ECO:0000256" key="6">
    <source>
        <dbReference type="ARBA" id="ARBA00023235"/>
    </source>
</evidence>
<keyword evidence="4 8" id="KW-0479">Metal-binding</keyword>
<evidence type="ECO:0000256" key="1">
    <source>
        <dbReference type="ARBA" id="ARBA00001946"/>
    </source>
</evidence>
<evidence type="ECO:0000256" key="8">
    <source>
        <dbReference type="RuleBase" id="RU004326"/>
    </source>
</evidence>
<evidence type="ECO:0000259" key="10">
    <source>
        <dbReference type="Pfam" id="PF02878"/>
    </source>
</evidence>
<dbReference type="EMBL" id="AHTH01000060">
    <property type="protein sequence ID" value="EHR39358.1"/>
    <property type="molecule type" value="Genomic_DNA"/>
</dbReference>
<organism evidence="13 14">
    <name type="scientific">Alishewanella jeotgali KCTC 22429</name>
    <dbReference type="NCBI Taxonomy" id="1129374"/>
    <lineage>
        <taxon>Bacteria</taxon>
        <taxon>Pseudomonadati</taxon>
        <taxon>Pseudomonadota</taxon>
        <taxon>Gammaproteobacteria</taxon>
        <taxon>Alteromonadales</taxon>
        <taxon>Alteromonadaceae</taxon>
        <taxon>Alishewanella</taxon>
    </lineage>
</organism>
<proteinExistence type="inferred from homology"/>
<dbReference type="SUPFAM" id="SSF55957">
    <property type="entry name" value="Phosphoglucomutase, C-terminal domain"/>
    <property type="match status" value="1"/>
</dbReference>
<feature type="domain" description="Alpha-D-phosphohexomutase alpha/beta/alpha" evidence="10">
    <location>
        <begin position="41"/>
        <end position="181"/>
    </location>
</feature>
<dbReference type="AlphaFoldDB" id="H3ZJ99"/>
<dbReference type="GO" id="GO:0004614">
    <property type="term" value="F:phosphoglucomutase activity"/>
    <property type="evidence" value="ECO:0007669"/>
    <property type="project" value="UniProtKB-UniRule"/>
</dbReference>
<dbReference type="GO" id="GO:0008973">
    <property type="term" value="F:phosphopentomutase activity"/>
    <property type="evidence" value="ECO:0007669"/>
    <property type="project" value="TreeGrafter"/>
</dbReference>
<dbReference type="InterPro" id="IPR005845">
    <property type="entry name" value="A-D-PHexomutase_a/b/a-II"/>
</dbReference>
<dbReference type="Pfam" id="PF02879">
    <property type="entry name" value="PGM_PMM_II"/>
    <property type="match status" value="1"/>
</dbReference>
<dbReference type="InterPro" id="IPR005843">
    <property type="entry name" value="A-D-PHexomutase_C"/>
</dbReference>
<reference evidence="13 14" key="1">
    <citation type="journal article" date="2012" name="J. Bacteriol.">
        <title>Genome Sequence of Extracellular-Protease-Producing Alishewanella jeotgali Isolated from Traditional Korean Fermented Seafood.</title>
        <authorList>
            <person name="Jung J."/>
            <person name="Chun J."/>
            <person name="Park W."/>
        </authorList>
    </citation>
    <scope>NUCLEOTIDE SEQUENCE [LARGE SCALE GENOMIC DNA]</scope>
    <source>
        <strain evidence="13 14">KCTC 22429</strain>
    </source>
</reference>
<dbReference type="EC" id="5.4.2.2" evidence="7"/>
<evidence type="ECO:0000256" key="2">
    <source>
        <dbReference type="ARBA" id="ARBA00010231"/>
    </source>
</evidence>
<dbReference type="PATRIC" id="fig|1129374.4.peg.3419"/>
<dbReference type="InterPro" id="IPR005844">
    <property type="entry name" value="A-D-PHexomutase_a/b/a-I"/>
</dbReference>
<gene>
    <name evidence="13" type="ORF">AJE_17325</name>
</gene>
<dbReference type="GO" id="GO:0005975">
    <property type="term" value="P:carbohydrate metabolic process"/>
    <property type="evidence" value="ECO:0007669"/>
    <property type="project" value="UniProtKB-UniRule"/>
</dbReference>
<dbReference type="NCBIfam" id="TIGR01132">
    <property type="entry name" value="pgm"/>
    <property type="match status" value="1"/>
</dbReference>
<evidence type="ECO:0000313" key="14">
    <source>
        <dbReference type="Proteomes" id="UP000012046"/>
    </source>
</evidence>
<dbReference type="PANTHER" id="PTHR45745">
    <property type="entry name" value="PHOSPHOMANNOMUTASE 45A"/>
    <property type="match status" value="1"/>
</dbReference>
<dbReference type="Pfam" id="PF02878">
    <property type="entry name" value="PGM_PMM_I"/>
    <property type="match status" value="1"/>
</dbReference>
<dbReference type="GO" id="GO:0000287">
    <property type="term" value="F:magnesium ion binding"/>
    <property type="evidence" value="ECO:0007669"/>
    <property type="project" value="InterPro"/>
</dbReference>
<dbReference type="GO" id="GO:0006166">
    <property type="term" value="P:purine ribonucleoside salvage"/>
    <property type="evidence" value="ECO:0007669"/>
    <property type="project" value="TreeGrafter"/>
</dbReference>
<sequence>MSLHPLAGQPVPNELIPNICRLMTAYYVLEPDVHQHPEHKVSFGTSGHRGSALQHTFNEPHVLAVCQAIAEYRKKQGITGPLFLGKDTHALSEAAFASALEVLIANKIQVCIQKDLGYTPTPVISHAILTHNDGESSQLADGIVITPSHNPPEDGGIKYNPPHGGPADTDVTDWIEKRANELLAKDLEGVRMMPYALAIQSGYCQHIDYIQHYVDDLENVIDMAAIAKAGIRIAVDPMGGSGIAYWPRIAERYGLNITVVNNKVDPSFSFMSLDKDGKIRMDCSSAHAMAGLIQLKDQFDIAIGNDPDFDRHGIVTRSGGLMNPNHYLAVAINYLLANRPQWGAELAIGKTLVSSALIDRVVAAQGRVLSEVPVGFKWFVDGLHKGEIAFGGEESAGASFLRHNGTVWSTDKDGFILGLLAAEMLAKTGVDPYLQYQALTRKLGSPLYRRLDAPASAAQKAALKNLDVGSVKATSLAGDAITAVLTKAPGNNAGIGGVKVVTKNGWFAARPSGTENAYKIYLESFVDQAHLEQLEQDAKAFVAAAFANS</sequence>
<dbReference type="SUPFAM" id="SSF53738">
    <property type="entry name" value="Phosphoglucomutase, first 3 domains"/>
    <property type="match status" value="3"/>
</dbReference>
<dbReference type="InterPro" id="IPR016055">
    <property type="entry name" value="A-D-PHexomutase_a/b/a-I/II/III"/>
</dbReference>
<feature type="domain" description="Alpha-D-phosphohexomutase alpha/beta/alpha" evidence="11">
    <location>
        <begin position="212"/>
        <end position="319"/>
    </location>
</feature>
<dbReference type="CDD" id="cd05801">
    <property type="entry name" value="PGM_like3"/>
    <property type="match status" value="1"/>
</dbReference>
<dbReference type="InterPro" id="IPR036900">
    <property type="entry name" value="A-D-PHexomutase_C_sf"/>
</dbReference>
<dbReference type="Gene3D" id="3.40.120.10">
    <property type="entry name" value="Alpha-D-Glucose-1,6-Bisphosphate, subunit A, domain 3"/>
    <property type="match status" value="3"/>
</dbReference>
<comment type="caution">
    <text evidence="13">The sequence shown here is derived from an EMBL/GenBank/DDBJ whole genome shotgun (WGS) entry which is preliminary data.</text>
</comment>
<feature type="domain" description="Alpha-D-phosphohexomutase C-terminal" evidence="9">
    <location>
        <begin position="487"/>
        <end position="537"/>
    </location>
</feature>
<comment type="similarity">
    <text evidence="2 8">Belongs to the phosphohexose mutase family.</text>
</comment>
<keyword evidence="6 13" id="KW-0413">Isomerase</keyword>
<dbReference type="Gene3D" id="3.30.310.50">
    <property type="entry name" value="Alpha-D-phosphohexomutase, C-terminal domain"/>
    <property type="match status" value="1"/>
</dbReference>
<keyword evidence="5 8" id="KW-0460">Magnesium</keyword>
<dbReference type="InterPro" id="IPR005852">
    <property type="entry name" value="PGM_a-D-Glc-sp"/>
</dbReference>
<dbReference type="PROSITE" id="PS00710">
    <property type="entry name" value="PGM_PMM"/>
    <property type="match status" value="1"/>
</dbReference>
<dbReference type="Pfam" id="PF02880">
    <property type="entry name" value="PGM_PMM_III"/>
    <property type="match status" value="1"/>
</dbReference>
<feature type="domain" description="Alpha-D-phosphohexomutase alpha/beta/alpha" evidence="12">
    <location>
        <begin position="323"/>
        <end position="439"/>
    </location>
</feature>
<dbReference type="Pfam" id="PF00408">
    <property type="entry name" value="PGM_PMM_IV"/>
    <property type="match status" value="1"/>
</dbReference>
<dbReference type="Proteomes" id="UP000012046">
    <property type="component" value="Unassembled WGS sequence"/>
</dbReference>
<evidence type="ECO:0000256" key="7">
    <source>
        <dbReference type="NCBIfam" id="TIGR01132"/>
    </source>
</evidence>
<evidence type="ECO:0000259" key="12">
    <source>
        <dbReference type="Pfam" id="PF02880"/>
    </source>
</evidence>
<evidence type="ECO:0000259" key="11">
    <source>
        <dbReference type="Pfam" id="PF02879"/>
    </source>
</evidence>
<name>H3ZJ99_9ALTE</name>
<comment type="cofactor">
    <cofactor evidence="1">
        <name>Mg(2+)</name>
        <dbReference type="ChEBI" id="CHEBI:18420"/>
    </cofactor>
</comment>
<accession>H3ZJ99</accession>
<evidence type="ECO:0000259" key="9">
    <source>
        <dbReference type="Pfam" id="PF00408"/>
    </source>
</evidence>
<keyword evidence="3" id="KW-0597">Phosphoprotein</keyword>
<dbReference type="RefSeq" id="WP_008951955.1">
    <property type="nucleotide sequence ID" value="NZ_AHTH01000060.1"/>
</dbReference>
<keyword evidence="14" id="KW-1185">Reference proteome</keyword>
<evidence type="ECO:0000256" key="4">
    <source>
        <dbReference type="ARBA" id="ARBA00022723"/>
    </source>
</evidence>
<protein>
    <recommendedName>
        <fullName evidence="7">Phosphoglucomutase</fullName>
        <ecNumber evidence="7">5.4.2.2</ecNumber>
    </recommendedName>
</protein>
<evidence type="ECO:0000256" key="5">
    <source>
        <dbReference type="ARBA" id="ARBA00022842"/>
    </source>
</evidence>
<evidence type="ECO:0000313" key="13">
    <source>
        <dbReference type="EMBL" id="EHR39358.1"/>
    </source>
</evidence>
<dbReference type="InterPro" id="IPR016066">
    <property type="entry name" value="A-D-PHexomutase_CS"/>
</dbReference>
<dbReference type="PANTHER" id="PTHR45745:SF1">
    <property type="entry name" value="PHOSPHOGLUCOMUTASE 2B-RELATED"/>
    <property type="match status" value="1"/>
</dbReference>
<dbReference type="InterPro" id="IPR005846">
    <property type="entry name" value="A-D-PHexomutase_a/b/a-III"/>
</dbReference>
<dbReference type="eggNOG" id="COG0033">
    <property type="taxonomic scope" value="Bacteria"/>
</dbReference>
<evidence type="ECO:0000256" key="3">
    <source>
        <dbReference type="ARBA" id="ARBA00022553"/>
    </source>
</evidence>